<keyword evidence="3" id="KW-0812">Transmembrane</keyword>
<feature type="region of interest" description="Disordered" evidence="2">
    <location>
        <begin position="482"/>
        <end position="539"/>
    </location>
</feature>
<feature type="transmembrane region" description="Helical" evidence="3">
    <location>
        <begin position="164"/>
        <end position="182"/>
    </location>
</feature>
<dbReference type="PANTHER" id="PTHR33392:SF6">
    <property type="entry name" value="POLYISOPRENYL-TEICHOIC ACID--PEPTIDOGLYCAN TEICHOIC ACID TRANSFERASE TAGU"/>
    <property type="match status" value="1"/>
</dbReference>
<feature type="domain" description="Cell envelope-related transcriptional attenuator" evidence="4">
    <location>
        <begin position="227"/>
        <end position="395"/>
    </location>
</feature>
<dbReference type="PANTHER" id="PTHR33392">
    <property type="entry name" value="POLYISOPRENYL-TEICHOIC ACID--PEPTIDOGLYCAN TEICHOIC ACID TRANSFERASE TAGU"/>
    <property type="match status" value="1"/>
</dbReference>
<sequence>MDRPLPPPARHRAGDLPRRDRRPVQRQEPPAAGGRAGGRGPRPRGASALPLDEPAALRVRRAVALLVMSALAPGSAQAVRGGPAARRLGRAALRCWVALLAVAALLGLGALVLRDTVLSLAVRPWALESLRAVLVVVAAGWAVLLLDALRLGRPVALPRGARRGVAGLTAVMLVVGAGPLVYGARSTGIQLDLVTSVFAEGDVVTDDGRMNVLLMGGDAGESRVGLRPDSLTLVSVDTASGEATMVSLPRNLQHARFRDGSPMDAEFPDGFDDLLNAVYTYGSEHPDLYPDARDPGAEATKDAVAGVLGLPVHYYAVVDLKGFRSMVDALGGLRIDVQERVPIGGGTSPVTGWIEPGEQVLDGYHALWYARSREGSSDYARMGRQRCVLSALAGQADPVTVVRRFREVADSAKELVATDLPRSALPDLVELALRSRASGSSLRSVTLAPPLITPADPDFERIHELALEALGEEPAPAEDVQALPAAPPAGAGGAGGAGEGGDGGSAGAGAASGGTGGADGAATGEATGEEPDAPASPCG</sequence>
<reference evidence="5 6" key="1">
    <citation type="submission" date="2018-09" db="EMBL/GenBank/DDBJ databases">
        <title>YIM 75000 draft genome.</title>
        <authorList>
            <person name="Tang S."/>
            <person name="Feng Y."/>
        </authorList>
    </citation>
    <scope>NUCLEOTIDE SEQUENCE [LARGE SCALE GENOMIC DNA]</scope>
    <source>
        <strain evidence="5 6">YIM 75000</strain>
    </source>
</reference>
<accession>A0A3A3YV20</accession>
<evidence type="ECO:0000256" key="2">
    <source>
        <dbReference type="SAM" id="MobiDB-lite"/>
    </source>
</evidence>
<proteinExistence type="inferred from homology"/>
<dbReference type="OrthoDB" id="3573673at2"/>
<feature type="compositionally biased region" description="Basic and acidic residues" evidence="2">
    <location>
        <begin position="12"/>
        <end position="25"/>
    </location>
</feature>
<evidence type="ECO:0000313" key="6">
    <source>
        <dbReference type="Proteomes" id="UP000265614"/>
    </source>
</evidence>
<dbReference type="Gene3D" id="3.40.630.190">
    <property type="entry name" value="LCP protein"/>
    <property type="match status" value="1"/>
</dbReference>
<comment type="caution">
    <text evidence="5">The sequence shown here is derived from an EMBL/GenBank/DDBJ whole genome shotgun (WGS) entry which is preliminary data.</text>
</comment>
<evidence type="ECO:0000256" key="1">
    <source>
        <dbReference type="ARBA" id="ARBA00006068"/>
    </source>
</evidence>
<dbReference type="Proteomes" id="UP000265614">
    <property type="component" value="Unassembled WGS sequence"/>
</dbReference>
<dbReference type="RefSeq" id="WP_119950713.1">
    <property type="nucleotide sequence ID" value="NZ_QZEZ01000005.1"/>
</dbReference>
<evidence type="ECO:0000313" key="5">
    <source>
        <dbReference type="EMBL" id="RJK95360.1"/>
    </source>
</evidence>
<feature type="region of interest" description="Disordered" evidence="2">
    <location>
        <begin position="1"/>
        <end position="49"/>
    </location>
</feature>
<keyword evidence="3" id="KW-0472">Membrane</keyword>
<dbReference type="InterPro" id="IPR050922">
    <property type="entry name" value="LytR/CpsA/Psr_CW_biosynth"/>
</dbReference>
<protein>
    <submittedName>
        <fullName evidence="5">LytR family transcriptional regulator</fullName>
    </submittedName>
</protein>
<feature type="transmembrane region" description="Helical" evidence="3">
    <location>
        <begin position="91"/>
        <end position="112"/>
    </location>
</feature>
<dbReference type="AlphaFoldDB" id="A0A3A3YV20"/>
<keyword evidence="6" id="KW-1185">Reference proteome</keyword>
<keyword evidence="3" id="KW-1133">Transmembrane helix</keyword>
<dbReference type="Pfam" id="PF03816">
    <property type="entry name" value="LytR_cpsA_psr"/>
    <property type="match status" value="1"/>
</dbReference>
<gene>
    <name evidence="5" type="ORF">D5H78_11895</name>
</gene>
<comment type="similarity">
    <text evidence="1">Belongs to the LytR/CpsA/Psr (LCP) family.</text>
</comment>
<evidence type="ECO:0000256" key="3">
    <source>
        <dbReference type="SAM" id="Phobius"/>
    </source>
</evidence>
<name>A0A3A3YV20_9ACTN</name>
<dbReference type="InterPro" id="IPR004474">
    <property type="entry name" value="LytR_CpsA_psr"/>
</dbReference>
<dbReference type="NCBIfam" id="TIGR00350">
    <property type="entry name" value="lytR_cpsA_psr"/>
    <property type="match status" value="1"/>
</dbReference>
<evidence type="ECO:0000259" key="4">
    <source>
        <dbReference type="Pfam" id="PF03816"/>
    </source>
</evidence>
<dbReference type="EMBL" id="QZEZ01000005">
    <property type="protein sequence ID" value="RJK95360.1"/>
    <property type="molecule type" value="Genomic_DNA"/>
</dbReference>
<organism evidence="5 6">
    <name type="scientific">Vallicoccus soli</name>
    <dbReference type="NCBI Taxonomy" id="2339232"/>
    <lineage>
        <taxon>Bacteria</taxon>
        <taxon>Bacillati</taxon>
        <taxon>Actinomycetota</taxon>
        <taxon>Actinomycetes</taxon>
        <taxon>Motilibacterales</taxon>
        <taxon>Vallicoccaceae</taxon>
        <taxon>Vallicoccus</taxon>
    </lineage>
</organism>
<feature type="transmembrane region" description="Helical" evidence="3">
    <location>
        <begin position="132"/>
        <end position="152"/>
    </location>
</feature>
<feature type="compositionally biased region" description="Gly residues" evidence="2">
    <location>
        <begin position="490"/>
        <end position="519"/>
    </location>
</feature>